<gene>
    <name evidence="1" type="ORF">B1A_15809</name>
</gene>
<reference evidence="1" key="1">
    <citation type="submission" date="2013-08" db="EMBL/GenBank/DDBJ databases">
        <authorList>
            <person name="Mendez C."/>
            <person name="Richter M."/>
            <person name="Ferrer M."/>
            <person name="Sanchez J."/>
        </authorList>
    </citation>
    <scope>NUCLEOTIDE SEQUENCE</scope>
</reference>
<feature type="non-terminal residue" evidence="1">
    <location>
        <position position="1"/>
    </location>
</feature>
<keyword evidence="1" id="KW-0670">Pyruvate</keyword>
<dbReference type="AlphaFoldDB" id="T1APU2"/>
<dbReference type="SUPFAM" id="SSF52922">
    <property type="entry name" value="TK C-terminal domain-like"/>
    <property type="match status" value="1"/>
</dbReference>
<reference evidence="1" key="2">
    <citation type="journal article" date="2014" name="ISME J.">
        <title>Microbial stratification in low pH oxic and suboxic macroscopic growths along an acid mine drainage.</title>
        <authorList>
            <person name="Mendez-Garcia C."/>
            <person name="Mesa V."/>
            <person name="Sprenger R.R."/>
            <person name="Richter M."/>
            <person name="Diez M.S."/>
            <person name="Solano J."/>
            <person name="Bargiela R."/>
            <person name="Golyshina O.V."/>
            <person name="Manteca A."/>
            <person name="Ramos J.L."/>
            <person name="Gallego J.R."/>
            <person name="Llorente I."/>
            <person name="Martins Dos Santos V.A."/>
            <person name="Jensen O.N."/>
            <person name="Pelaez A.I."/>
            <person name="Sanchez J."/>
            <person name="Ferrer M."/>
        </authorList>
    </citation>
    <scope>NUCLEOTIDE SEQUENCE</scope>
</reference>
<accession>T1APU2</accession>
<sequence length="139" mass="14957">TSGARDHLAQLDKRRDKLDAHPYGSLWATLEGAGGTAVLTWGSLTGVVREGIAQARAAGVSARLIAPRLLLPTRPAEMSAALAGVERLLVVEQSHGAQFLKYLRAHYDLPATVSVLHCPGPLPIRPHEVCRRLLEGESR</sequence>
<protein>
    <submittedName>
        <fullName evidence="1">Pyruvate flavodoxin/ferredoxin oxidoreductase domain-containing protein</fullName>
    </submittedName>
</protein>
<comment type="caution">
    <text evidence="1">The sequence shown here is derived from an EMBL/GenBank/DDBJ whole genome shotgun (WGS) entry which is preliminary data.</text>
</comment>
<organism evidence="1">
    <name type="scientific">mine drainage metagenome</name>
    <dbReference type="NCBI Taxonomy" id="410659"/>
    <lineage>
        <taxon>unclassified sequences</taxon>
        <taxon>metagenomes</taxon>
        <taxon>ecological metagenomes</taxon>
    </lineage>
</organism>
<dbReference type="EMBL" id="AUZX01011607">
    <property type="protein sequence ID" value="EQD42749.1"/>
    <property type="molecule type" value="Genomic_DNA"/>
</dbReference>
<name>T1APU2_9ZZZZ</name>
<dbReference type="InterPro" id="IPR009014">
    <property type="entry name" value="Transketo_C/PFOR_II"/>
</dbReference>
<proteinExistence type="predicted"/>
<evidence type="ECO:0000313" key="1">
    <source>
        <dbReference type="EMBL" id="EQD42749.1"/>
    </source>
</evidence>
<dbReference type="Gene3D" id="3.40.50.920">
    <property type="match status" value="1"/>
</dbReference>